<dbReference type="CDD" id="cd05474">
    <property type="entry name" value="SAP_like"/>
    <property type="match status" value="1"/>
</dbReference>
<dbReference type="GO" id="GO:0006508">
    <property type="term" value="P:proteolysis"/>
    <property type="evidence" value="ECO:0007669"/>
    <property type="project" value="UniProtKB-KW"/>
</dbReference>
<name>A0A8G0LGC7_9HYPO</name>
<evidence type="ECO:0000313" key="11">
    <source>
        <dbReference type="EMBL" id="QYT01827.1"/>
    </source>
</evidence>
<feature type="active site" evidence="6">
    <location>
        <position position="279"/>
    </location>
</feature>
<protein>
    <submittedName>
        <fullName evidence="11">Peptidase A1 domain-containing protein</fullName>
    </submittedName>
</protein>
<reference evidence="11 12" key="1">
    <citation type="journal article" date="2021" name="BMC Genomics">
        <title>Telomere-to-telomere genome assembly of asparaginase-producing Trichoderma simmonsii.</title>
        <authorList>
            <person name="Chung D."/>
            <person name="Kwon Y.M."/>
            <person name="Yang Y."/>
        </authorList>
    </citation>
    <scope>NUCLEOTIDE SEQUENCE [LARGE SCALE GENOMIC DNA]</scope>
    <source>
        <strain evidence="11 12">GH-Sj1</strain>
    </source>
</reference>
<evidence type="ECO:0000256" key="2">
    <source>
        <dbReference type="ARBA" id="ARBA00022670"/>
    </source>
</evidence>
<evidence type="ECO:0000256" key="4">
    <source>
        <dbReference type="ARBA" id="ARBA00022750"/>
    </source>
</evidence>
<comment type="similarity">
    <text evidence="1 8">Belongs to the peptidase A1 family.</text>
</comment>
<evidence type="ECO:0000256" key="9">
    <source>
        <dbReference type="SAM" id="SignalP"/>
    </source>
</evidence>
<feature type="active site" evidence="6">
    <location>
        <position position="85"/>
    </location>
</feature>
<dbReference type="PANTHER" id="PTHR47966">
    <property type="entry name" value="BETA-SITE APP-CLEAVING ENZYME, ISOFORM A-RELATED"/>
    <property type="match status" value="1"/>
</dbReference>
<proteinExistence type="inferred from homology"/>
<keyword evidence="2 8" id="KW-0645">Protease</keyword>
<gene>
    <name evidence="11" type="ORF">H0G86_008841</name>
</gene>
<dbReference type="Pfam" id="PF00026">
    <property type="entry name" value="Asp"/>
    <property type="match status" value="1"/>
</dbReference>
<dbReference type="GO" id="GO:0004190">
    <property type="term" value="F:aspartic-type endopeptidase activity"/>
    <property type="evidence" value="ECO:0007669"/>
    <property type="project" value="UniProtKB-KW"/>
</dbReference>
<evidence type="ECO:0000256" key="1">
    <source>
        <dbReference type="ARBA" id="ARBA00007447"/>
    </source>
</evidence>
<evidence type="ECO:0000256" key="3">
    <source>
        <dbReference type="ARBA" id="ARBA00022729"/>
    </source>
</evidence>
<feature type="signal peptide" evidence="9">
    <location>
        <begin position="1"/>
        <end position="20"/>
    </location>
</feature>
<evidence type="ECO:0000256" key="6">
    <source>
        <dbReference type="PIRSR" id="PIRSR601461-1"/>
    </source>
</evidence>
<evidence type="ECO:0000259" key="10">
    <source>
        <dbReference type="Pfam" id="PF00026"/>
    </source>
</evidence>
<dbReference type="AlphaFoldDB" id="A0A8G0LGC7"/>
<evidence type="ECO:0000256" key="7">
    <source>
        <dbReference type="PIRSR" id="PIRSR601461-2"/>
    </source>
</evidence>
<dbReference type="EMBL" id="CP075868">
    <property type="protein sequence ID" value="QYT01827.1"/>
    <property type="molecule type" value="Genomic_DNA"/>
</dbReference>
<evidence type="ECO:0000256" key="5">
    <source>
        <dbReference type="ARBA" id="ARBA00022801"/>
    </source>
</evidence>
<dbReference type="InterPro" id="IPR021109">
    <property type="entry name" value="Peptidase_aspartic_dom_sf"/>
</dbReference>
<keyword evidence="12" id="KW-1185">Reference proteome</keyword>
<dbReference type="PRINTS" id="PR00792">
    <property type="entry name" value="PEPSIN"/>
</dbReference>
<feature type="disulfide bond" evidence="7">
    <location>
        <begin position="313"/>
        <end position="347"/>
    </location>
</feature>
<accession>A0A8G0LGC7</accession>
<keyword evidence="4 8" id="KW-0064">Aspartyl protease</keyword>
<dbReference type="Proteomes" id="UP000826661">
    <property type="component" value="Chromosome V"/>
</dbReference>
<dbReference type="InterPro" id="IPR001969">
    <property type="entry name" value="Aspartic_peptidase_AS"/>
</dbReference>
<feature type="chain" id="PRO_5034135726" evidence="9">
    <location>
        <begin position="21"/>
        <end position="467"/>
    </location>
</feature>
<dbReference type="SUPFAM" id="SSF50630">
    <property type="entry name" value="Acid proteases"/>
    <property type="match status" value="1"/>
</dbReference>
<dbReference type="InterPro" id="IPR033121">
    <property type="entry name" value="PEPTIDASE_A1"/>
</dbReference>
<evidence type="ECO:0000256" key="8">
    <source>
        <dbReference type="RuleBase" id="RU000454"/>
    </source>
</evidence>
<dbReference type="PROSITE" id="PS00141">
    <property type="entry name" value="ASP_PROTEASE"/>
    <property type="match status" value="2"/>
</dbReference>
<dbReference type="PANTHER" id="PTHR47966:SF65">
    <property type="entry name" value="ASPARTIC-TYPE ENDOPEPTIDASE"/>
    <property type="match status" value="1"/>
</dbReference>
<sequence length="467" mass="49780">MLVSALKTLPFMLAASVAAGQPTNNRMVHHPGMLKYPITAFPGVPVRAINRRQMGNSLTNQLKGTFYSIDIEVGTPGQLVSVLFDTGSSELWVNPNCTKASNPSLCQQLGHFDSAKSSTFNDTGIKHVIGYGSGYVNMTYAYEAVKIGSAKLRNQLFGVAFDSKPENYGIFGAGPDLRGWDDPYPTVINTLAQQGFTSSRAYSLDLQSIESQRGSVIFGGIDTGKFSGHLEKRPVIPAEQSPDGATRFRIYLDGITVSTENGTEVTAFDKVDGQPVLLDSGATLSSLPGPIVNELLKGFPSAQARGPLYQVDCPVPGSNGTVNFKFGNAIIKVPLADFILQVDESSCALGVQQNDEMPVLGDTFLRAAYVVYDWDNRNIHLANSADCGSHLVAIGKGPDAVPLLTGDCRETAPTSTFIATSTSSVGYTNSTRLSSRSNTATPVPSNLTSAVTSTTLYTITSCFSNLQ</sequence>
<dbReference type="Gene3D" id="2.40.70.10">
    <property type="entry name" value="Acid Proteases"/>
    <property type="match status" value="2"/>
</dbReference>
<dbReference type="InterPro" id="IPR033876">
    <property type="entry name" value="SAP-like"/>
</dbReference>
<keyword evidence="3 9" id="KW-0732">Signal</keyword>
<keyword evidence="5 8" id="KW-0378">Hydrolase</keyword>
<organism evidence="11 12">
    <name type="scientific">Trichoderma simmonsii</name>
    <dbReference type="NCBI Taxonomy" id="1491479"/>
    <lineage>
        <taxon>Eukaryota</taxon>
        <taxon>Fungi</taxon>
        <taxon>Dikarya</taxon>
        <taxon>Ascomycota</taxon>
        <taxon>Pezizomycotina</taxon>
        <taxon>Sordariomycetes</taxon>
        <taxon>Hypocreomycetidae</taxon>
        <taxon>Hypocreales</taxon>
        <taxon>Hypocreaceae</taxon>
        <taxon>Trichoderma</taxon>
    </lineage>
</organism>
<keyword evidence="7" id="KW-1015">Disulfide bond</keyword>
<dbReference type="InterPro" id="IPR001461">
    <property type="entry name" value="Aspartic_peptidase_A1"/>
</dbReference>
<feature type="domain" description="Peptidase A1" evidence="10">
    <location>
        <begin position="67"/>
        <end position="383"/>
    </location>
</feature>
<evidence type="ECO:0000313" key="12">
    <source>
        <dbReference type="Proteomes" id="UP000826661"/>
    </source>
</evidence>